<evidence type="ECO:0000313" key="1">
    <source>
        <dbReference type="EMBL" id="JAH15288.1"/>
    </source>
</evidence>
<reference evidence="1" key="2">
    <citation type="journal article" date="2015" name="Fish Shellfish Immunol.">
        <title>Early steps in the European eel (Anguilla anguilla)-Vibrio vulnificus interaction in the gills: Role of the RtxA13 toxin.</title>
        <authorList>
            <person name="Callol A."/>
            <person name="Pajuelo D."/>
            <person name="Ebbesson L."/>
            <person name="Teles M."/>
            <person name="MacKenzie S."/>
            <person name="Amaro C."/>
        </authorList>
    </citation>
    <scope>NUCLEOTIDE SEQUENCE</scope>
</reference>
<sequence>MHLCGRMELFLRRKPECNSIPKIRS</sequence>
<reference evidence="1" key="1">
    <citation type="submission" date="2014-11" db="EMBL/GenBank/DDBJ databases">
        <authorList>
            <person name="Amaro Gonzalez C."/>
        </authorList>
    </citation>
    <scope>NUCLEOTIDE SEQUENCE</scope>
</reference>
<protein>
    <submittedName>
        <fullName evidence="1">Uncharacterized protein</fullName>
    </submittedName>
</protein>
<accession>A0A0E9QGS0</accession>
<dbReference type="AlphaFoldDB" id="A0A0E9QGS0"/>
<proteinExistence type="predicted"/>
<dbReference type="EMBL" id="GBXM01093289">
    <property type="protein sequence ID" value="JAH15288.1"/>
    <property type="molecule type" value="Transcribed_RNA"/>
</dbReference>
<name>A0A0E9QGS0_ANGAN</name>
<organism evidence="1">
    <name type="scientific">Anguilla anguilla</name>
    <name type="common">European freshwater eel</name>
    <name type="synonym">Muraena anguilla</name>
    <dbReference type="NCBI Taxonomy" id="7936"/>
    <lineage>
        <taxon>Eukaryota</taxon>
        <taxon>Metazoa</taxon>
        <taxon>Chordata</taxon>
        <taxon>Craniata</taxon>
        <taxon>Vertebrata</taxon>
        <taxon>Euteleostomi</taxon>
        <taxon>Actinopterygii</taxon>
        <taxon>Neopterygii</taxon>
        <taxon>Teleostei</taxon>
        <taxon>Anguilliformes</taxon>
        <taxon>Anguillidae</taxon>
        <taxon>Anguilla</taxon>
    </lineage>
</organism>